<accession>A0A4R4FHM2</accession>
<feature type="transmembrane region" description="Helical" evidence="6">
    <location>
        <begin position="315"/>
        <end position="332"/>
    </location>
</feature>
<dbReference type="InterPro" id="IPR036259">
    <property type="entry name" value="MFS_trans_sf"/>
</dbReference>
<name>A0A4R4FHM2_9FIRM</name>
<dbReference type="RefSeq" id="WP_132274988.1">
    <property type="nucleotide sequence ID" value="NZ_JAOBST010000003.1"/>
</dbReference>
<evidence type="ECO:0000256" key="6">
    <source>
        <dbReference type="SAM" id="Phobius"/>
    </source>
</evidence>
<evidence type="ECO:0000313" key="8">
    <source>
        <dbReference type="EMBL" id="TDA23028.1"/>
    </source>
</evidence>
<keyword evidence="9" id="KW-1185">Reference proteome</keyword>
<dbReference type="InterPro" id="IPR011701">
    <property type="entry name" value="MFS"/>
</dbReference>
<evidence type="ECO:0000259" key="7">
    <source>
        <dbReference type="PROSITE" id="PS50850"/>
    </source>
</evidence>
<feature type="transmembrane region" description="Helical" evidence="6">
    <location>
        <begin position="366"/>
        <end position="385"/>
    </location>
</feature>
<organism evidence="8 9">
    <name type="scientific">Extibacter muris</name>
    <dbReference type="NCBI Taxonomy" id="1796622"/>
    <lineage>
        <taxon>Bacteria</taxon>
        <taxon>Bacillati</taxon>
        <taxon>Bacillota</taxon>
        <taxon>Clostridia</taxon>
        <taxon>Lachnospirales</taxon>
        <taxon>Lachnospiraceae</taxon>
        <taxon>Extibacter</taxon>
    </lineage>
</organism>
<evidence type="ECO:0000256" key="2">
    <source>
        <dbReference type="ARBA" id="ARBA00022448"/>
    </source>
</evidence>
<protein>
    <submittedName>
        <fullName evidence="8">MFS transporter</fullName>
    </submittedName>
</protein>
<proteinExistence type="predicted"/>
<dbReference type="SUPFAM" id="SSF103473">
    <property type="entry name" value="MFS general substrate transporter"/>
    <property type="match status" value="1"/>
</dbReference>
<feature type="transmembrane region" description="Helical" evidence="6">
    <location>
        <begin position="173"/>
        <end position="193"/>
    </location>
</feature>
<dbReference type="GO" id="GO:0005886">
    <property type="term" value="C:plasma membrane"/>
    <property type="evidence" value="ECO:0007669"/>
    <property type="project" value="UniProtKB-SubCell"/>
</dbReference>
<keyword evidence="2" id="KW-0813">Transport</keyword>
<feature type="transmembrane region" description="Helical" evidence="6">
    <location>
        <begin position="55"/>
        <end position="75"/>
    </location>
</feature>
<keyword evidence="5 6" id="KW-0472">Membrane</keyword>
<reference evidence="8 9" key="1">
    <citation type="journal article" date="2016" name="Nat. Microbiol.">
        <title>The Mouse Intestinal Bacterial Collection (miBC) provides host-specific insight into cultured diversity and functional potential of the gut microbiota.</title>
        <authorList>
            <person name="Lagkouvardos I."/>
            <person name="Pukall R."/>
            <person name="Abt B."/>
            <person name="Foesel B.U."/>
            <person name="Meier-Kolthoff J.P."/>
            <person name="Kumar N."/>
            <person name="Bresciani A."/>
            <person name="Martinez I."/>
            <person name="Just S."/>
            <person name="Ziegler C."/>
            <person name="Brugiroux S."/>
            <person name="Garzetti D."/>
            <person name="Wenning M."/>
            <person name="Bui T.P."/>
            <person name="Wang J."/>
            <person name="Hugenholtz F."/>
            <person name="Plugge C.M."/>
            <person name="Peterson D.A."/>
            <person name="Hornef M.W."/>
            <person name="Baines J.F."/>
            <person name="Smidt H."/>
            <person name="Walter J."/>
            <person name="Kristiansen K."/>
            <person name="Nielsen H.B."/>
            <person name="Haller D."/>
            <person name="Overmann J."/>
            <person name="Stecher B."/>
            <person name="Clavel T."/>
        </authorList>
    </citation>
    <scope>NUCLEOTIDE SEQUENCE [LARGE SCALE GENOMIC DNA]</scope>
    <source>
        <strain evidence="8 9">DSM 28560</strain>
    </source>
</reference>
<gene>
    <name evidence="8" type="ORF">E1963_02780</name>
</gene>
<feature type="transmembrane region" description="Helical" evidence="6">
    <location>
        <begin position="145"/>
        <end position="167"/>
    </location>
</feature>
<evidence type="ECO:0000313" key="9">
    <source>
        <dbReference type="Proteomes" id="UP000295710"/>
    </source>
</evidence>
<feature type="domain" description="Major facilitator superfamily (MFS) profile" evidence="7">
    <location>
        <begin position="18"/>
        <end position="463"/>
    </location>
</feature>
<dbReference type="GO" id="GO:0022857">
    <property type="term" value="F:transmembrane transporter activity"/>
    <property type="evidence" value="ECO:0007669"/>
    <property type="project" value="InterPro"/>
</dbReference>
<feature type="transmembrane region" description="Helical" evidence="6">
    <location>
        <begin position="205"/>
        <end position="226"/>
    </location>
</feature>
<evidence type="ECO:0000256" key="5">
    <source>
        <dbReference type="ARBA" id="ARBA00023136"/>
    </source>
</evidence>
<dbReference type="Gene3D" id="1.20.1250.20">
    <property type="entry name" value="MFS general substrate transporter like domains"/>
    <property type="match status" value="2"/>
</dbReference>
<comment type="subcellular location">
    <subcellularLocation>
        <location evidence="1">Cell membrane</location>
        <topology evidence="1">Multi-pass membrane protein</topology>
    </subcellularLocation>
</comment>
<dbReference type="InterPro" id="IPR020846">
    <property type="entry name" value="MFS_dom"/>
</dbReference>
<evidence type="ECO:0000256" key="3">
    <source>
        <dbReference type="ARBA" id="ARBA00022692"/>
    </source>
</evidence>
<dbReference type="PROSITE" id="PS50850">
    <property type="entry name" value="MFS"/>
    <property type="match status" value="1"/>
</dbReference>
<feature type="transmembrane region" description="Helical" evidence="6">
    <location>
        <begin position="238"/>
        <end position="255"/>
    </location>
</feature>
<dbReference type="PANTHER" id="PTHR23501:SF191">
    <property type="entry name" value="VACUOLAR BASIC AMINO ACID TRANSPORTER 4"/>
    <property type="match status" value="1"/>
</dbReference>
<comment type="caution">
    <text evidence="8">The sequence shown here is derived from an EMBL/GenBank/DDBJ whole genome shotgun (WGS) entry which is preliminary data.</text>
</comment>
<dbReference type="AlphaFoldDB" id="A0A4R4FHM2"/>
<keyword evidence="3 6" id="KW-0812">Transmembrane</keyword>
<feature type="transmembrane region" description="Helical" evidence="6">
    <location>
        <begin position="406"/>
        <end position="428"/>
    </location>
</feature>
<feature type="transmembrane region" description="Helical" evidence="6">
    <location>
        <begin position="276"/>
        <end position="295"/>
    </location>
</feature>
<keyword evidence="4 6" id="KW-1133">Transmembrane helix</keyword>
<evidence type="ECO:0000256" key="4">
    <source>
        <dbReference type="ARBA" id="ARBA00022989"/>
    </source>
</evidence>
<evidence type="ECO:0000256" key="1">
    <source>
        <dbReference type="ARBA" id="ARBA00004651"/>
    </source>
</evidence>
<dbReference type="EMBL" id="SMMX01000002">
    <property type="protein sequence ID" value="TDA23028.1"/>
    <property type="molecule type" value="Genomic_DNA"/>
</dbReference>
<feature type="transmembrane region" description="Helical" evidence="6">
    <location>
        <begin position="339"/>
        <end position="360"/>
    </location>
</feature>
<feature type="transmembrane region" description="Helical" evidence="6">
    <location>
        <begin position="440"/>
        <end position="459"/>
    </location>
</feature>
<feature type="transmembrane region" description="Helical" evidence="6">
    <location>
        <begin position="111"/>
        <end position="133"/>
    </location>
</feature>
<dbReference type="Proteomes" id="UP000295710">
    <property type="component" value="Unassembled WGS sequence"/>
</dbReference>
<dbReference type="PANTHER" id="PTHR23501">
    <property type="entry name" value="MAJOR FACILITATOR SUPERFAMILY"/>
    <property type="match status" value="1"/>
</dbReference>
<dbReference type="Pfam" id="PF07690">
    <property type="entry name" value="MFS_1"/>
    <property type="match status" value="1"/>
</dbReference>
<sequence>MTNEKNVSTVLIPLSKGKKNAVILGSVCLMLSIAMFGVGFFVIQGPILDEMNASGYYSLLTIFASLGLAVMTPIGGKLGDLFGRRNVIIISGSVCAVCGIGMGLIRSVLPFILLRLILGAAQGAFTAAPYILMREINEPKHVPKSMGILASAIAVGGFGGSILLGAMADAGQLGIAIMIPVIPLVIGIVLIAVNLPNKKKDAKTAIDIPGIICLAVLLSAFCLSMNYGPSIGWGDMKIVFGLILTVIALIVFVKIENKTSEAIVPMYLFKNKQYTALLIVGFICYFYQTAMNAYAPLAVQKVIGASAAISGSLQFPRSVLTMVLPTIVGVWVGKKKDNLWLAMAFATGIIAAAFVPLGFTSASTSVLTYFVAISLTGIAESFRSVSVTPAAQATLRPEDLGVGTALVTFVNSLASLFSAAIYSVIYGMSPDSVQTGVNNIFLLTVAISAAGLLIVLLTVRKHITAQ</sequence>
<feature type="transmembrane region" description="Helical" evidence="6">
    <location>
        <begin position="21"/>
        <end position="43"/>
    </location>
</feature>
<feature type="transmembrane region" description="Helical" evidence="6">
    <location>
        <begin position="87"/>
        <end position="105"/>
    </location>
</feature>